<dbReference type="Pfam" id="PF03795">
    <property type="entry name" value="YCII"/>
    <property type="match status" value="1"/>
</dbReference>
<gene>
    <name evidence="3" type="ORF">DPM33_04480</name>
</gene>
<dbReference type="PANTHER" id="PTHR33606">
    <property type="entry name" value="PROTEIN YCII"/>
    <property type="match status" value="1"/>
</dbReference>
<evidence type="ECO:0000313" key="3">
    <source>
        <dbReference type="EMBL" id="RAZ91754.1"/>
    </source>
</evidence>
<dbReference type="SUPFAM" id="SSF54909">
    <property type="entry name" value="Dimeric alpha+beta barrel"/>
    <property type="match status" value="1"/>
</dbReference>
<dbReference type="Proteomes" id="UP000251558">
    <property type="component" value="Unassembled WGS sequence"/>
</dbReference>
<dbReference type="AlphaFoldDB" id="A0A330HXL7"/>
<dbReference type="InterPro" id="IPR051807">
    <property type="entry name" value="Sec-metab_biosynth-assoc"/>
</dbReference>
<dbReference type="Gene3D" id="3.30.70.1060">
    <property type="entry name" value="Dimeric alpha+beta barrel"/>
    <property type="match status" value="1"/>
</dbReference>
<keyword evidence="4" id="KW-1185">Reference proteome</keyword>
<dbReference type="InterPro" id="IPR011008">
    <property type="entry name" value="Dimeric_a/b-barrel"/>
</dbReference>
<evidence type="ECO:0000256" key="1">
    <source>
        <dbReference type="ARBA" id="ARBA00007689"/>
    </source>
</evidence>
<comment type="caution">
    <text evidence="3">The sequence shown here is derived from an EMBL/GenBank/DDBJ whole genome shotgun (WGS) entry which is preliminary data.</text>
</comment>
<sequence length="100" mass="11046">MLFAIICTDKPNSLQIRLDKRQEHRAYLEALNEAGSIAFSGPFISVGGVADGSLIVTDVEDLAAAKSVAENDPYSKHGLFQDIQVRQWNWGMNAPTQNKR</sequence>
<dbReference type="InterPro" id="IPR005545">
    <property type="entry name" value="YCII"/>
</dbReference>
<evidence type="ECO:0000313" key="4">
    <source>
        <dbReference type="Proteomes" id="UP000251558"/>
    </source>
</evidence>
<reference evidence="3 4" key="1">
    <citation type="submission" date="2018-07" db="EMBL/GenBank/DDBJ databases">
        <title>Diversity of Mesorhizobium strains in Brazil.</title>
        <authorList>
            <person name="Helene L.C.F."/>
            <person name="Dall'Agnol R."/>
            <person name="Delamuta J.R.M."/>
            <person name="Hungria M."/>
        </authorList>
    </citation>
    <scope>NUCLEOTIDE SEQUENCE [LARGE SCALE GENOMIC DNA]</scope>
    <source>
        <strain evidence="3 4">AC99b</strain>
    </source>
</reference>
<dbReference type="OrthoDB" id="2293521at2"/>
<protein>
    <recommendedName>
        <fullName evidence="2">YCII-related domain-containing protein</fullName>
    </recommendedName>
</protein>
<name>A0A330HXL7_9HYPH</name>
<dbReference type="PANTHER" id="PTHR33606:SF3">
    <property type="entry name" value="PROTEIN YCII"/>
    <property type="match status" value="1"/>
</dbReference>
<proteinExistence type="inferred from homology"/>
<organism evidence="3 4">
    <name type="scientific">Mesorhizobium hawassense</name>
    <dbReference type="NCBI Taxonomy" id="1209954"/>
    <lineage>
        <taxon>Bacteria</taxon>
        <taxon>Pseudomonadati</taxon>
        <taxon>Pseudomonadota</taxon>
        <taxon>Alphaproteobacteria</taxon>
        <taxon>Hyphomicrobiales</taxon>
        <taxon>Phyllobacteriaceae</taxon>
        <taxon>Mesorhizobium</taxon>
    </lineage>
</organism>
<accession>A0A330HXL7</accession>
<evidence type="ECO:0000259" key="2">
    <source>
        <dbReference type="Pfam" id="PF03795"/>
    </source>
</evidence>
<dbReference type="RefSeq" id="WP_112096049.1">
    <property type="nucleotide sequence ID" value="NZ_QMBP01000002.1"/>
</dbReference>
<dbReference type="EMBL" id="QMBP01000002">
    <property type="protein sequence ID" value="RAZ91754.1"/>
    <property type="molecule type" value="Genomic_DNA"/>
</dbReference>
<comment type="similarity">
    <text evidence="1">Belongs to the YciI family.</text>
</comment>
<feature type="domain" description="YCII-related" evidence="2">
    <location>
        <begin position="1"/>
        <end position="89"/>
    </location>
</feature>